<reference evidence="2" key="1">
    <citation type="submission" date="2020-06" db="EMBL/GenBank/DDBJ databases">
        <authorList>
            <consortium name="Plant Systems Biology data submission"/>
        </authorList>
    </citation>
    <scope>NUCLEOTIDE SEQUENCE</scope>
    <source>
        <strain evidence="2">D6</strain>
    </source>
</reference>
<comment type="caution">
    <text evidence="2">The sequence shown here is derived from an EMBL/GenBank/DDBJ whole genome shotgun (WGS) entry which is preliminary data.</text>
</comment>
<name>A0A9N8EMW3_9STRA</name>
<accession>A0A9N8EMW3</accession>
<organism evidence="2 3">
    <name type="scientific">Seminavis robusta</name>
    <dbReference type="NCBI Taxonomy" id="568900"/>
    <lineage>
        <taxon>Eukaryota</taxon>
        <taxon>Sar</taxon>
        <taxon>Stramenopiles</taxon>
        <taxon>Ochrophyta</taxon>
        <taxon>Bacillariophyta</taxon>
        <taxon>Bacillariophyceae</taxon>
        <taxon>Bacillariophycidae</taxon>
        <taxon>Naviculales</taxon>
        <taxon>Naviculaceae</taxon>
        <taxon>Seminavis</taxon>
    </lineage>
</organism>
<sequence>MTSSVATNTFFFSPQPPAALPEDDVVAIVAAIQQALAGAVNQGTNASLSIQVHPNRFLSNGGLTFLDGLEGTIASQSMQHLELVSDQGGRHVLVHFVGGGTLFAVAHNVEDDVEDDVEDNEAPPAEEEDATDNEGNEDEPDDNSSSGSSTRFEPGNDSDTSSDFDGAFHGLSQLTI</sequence>
<evidence type="ECO:0000313" key="2">
    <source>
        <dbReference type="EMBL" id="CAB9521884.1"/>
    </source>
</evidence>
<proteinExistence type="predicted"/>
<dbReference type="AlphaFoldDB" id="A0A9N8EMW3"/>
<feature type="region of interest" description="Disordered" evidence="1">
    <location>
        <begin position="112"/>
        <end position="176"/>
    </location>
</feature>
<protein>
    <submittedName>
        <fullName evidence="2">Uncharacterized protein</fullName>
    </submittedName>
</protein>
<dbReference type="EMBL" id="CAICTM010001243">
    <property type="protein sequence ID" value="CAB9521884.1"/>
    <property type="molecule type" value="Genomic_DNA"/>
</dbReference>
<dbReference type="Proteomes" id="UP001153069">
    <property type="component" value="Unassembled WGS sequence"/>
</dbReference>
<gene>
    <name evidence="2" type="ORF">SEMRO_1245_G255660.1</name>
</gene>
<evidence type="ECO:0000313" key="3">
    <source>
        <dbReference type="Proteomes" id="UP001153069"/>
    </source>
</evidence>
<feature type="compositionally biased region" description="Acidic residues" evidence="1">
    <location>
        <begin position="112"/>
        <end position="142"/>
    </location>
</feature>
<evidence type="ECO:0000256" key="1">
    <source>
        <dbReference type="SAM" id="MobiDB-lite"/>
    </source>
</evidence>
<keyword evidence="3" id="KW-1185">Reference proteome</keyword>